<comment type="caution">
    <text evidence="7">The sequence shown here is derived from an EMBL/GenBank/DDBJ whole genome shotgun (WGS) entry which is preliminary data.</text>
</comment>
<dbReference type="Gene3D" id="3.40.225.10">
    <property type="entry name" value="Class II aldolase/adducin N-terminal domain"/>
    <property type="match status" value="1"/>
</dbReference>
<keyword evidence="5" id="KW-0119">Carbohydrate metabolism</keyword>
<evidence type="ECO:0000256" key="3">
    <source>
        <dbReference type="ARBA" id="ARBA00022833"/>
    </source>
</evidence>
<evidence type="ECO:0000256" key="5">
    <source>
        <dbReference type="ARBA" id="ARBA00023277"/>
    </source>
</evidence>
<sequence length="228" mass="25649">MLEQLREDVFRANMELPARELIIYTWGNVSGIDRKTGYVVIKPSGVPYENMKAADMVIVDLQGNIVDGKLKPSSDLATHLELYKYYGDIGSIVHTHSRWATIWAQAAMCIPALGTTHADYFSGDIPCTRSLTSSEVFGNYEKETGKVIIETVDSKKVMDIPAVLVSNHGPFIWGKDTCEAVYNAVVLEEVAERAYYSLQLNKEARMSAFLLKKHYERKHGEKAYYGQD</sequence>
<dbReference type="NCBIfam" id="NF006047">
    <property type="entry name" value="PRK08193.1"/>
    <property type="match status" value="1"/>
</dbReference>
<dbReference type="AlphaFoldDB" id="A0A644V9P1"/>
<proteinExistence type="predicted"/>
<dbReference type="EMBL" id="VSSQ01000249">
    <property type="protein sequence ID" value="MPL88050.1"/>
    <property type="molecule type" value="Genomic_DNA"/>
</dbReference>
<evidence type="ECO:0000256" key="2">
    <source>
        <dbReference type="ARBA" id="ARBA00022723"/>
    </source>
</evidence>
<evidence type="ECO:0000259" key="6">
    <source>
        <dbReference type="SMART" id="SM01007"/>
    </source>
</evidence>
<dbReference type="PANTHER" id="PTHR22789">
    <property type="entry name" value="FUCULOSE PHOSPHATE ALDOLASE"/>
    <property type="match status" value="1"/>
</dbReference>
<dbReference type="InterPro" id="IPR001303">
    <property type="entry name" value="Aldolase_II/adducin_N"/>
</dbReference>
<evidence type="ECO:0000256" key="1">
    <source>
        <dbReference type="ARBA" id="ARBA00001947"/>
    </source>
</evidence>
<accession>A0A644V9P1</accession>
<evidence type="ECO:0000313" key="7">
    <source>
        <dbReference type="EMBL" id="MPL88050.1"/>
    </source>
</evidence>
<dbReference type="FunFam" id="3.40.225.10:FF:000001">
    <property type="entry name" value="L-ribulose-5-phosphate 4-epimerase UlaF"/>
    <property type="match status" value="1"/>
</dbReference>
<dbReference type="CDD" id="cd00398">
    <property type="entry name" value="Aldolase_II"/>
    <property type="match status" value="1"/>
</dbReference>
<dbReference type="InterPro" id="IPR036409">
    <property type="entry name" value="Aldolase_II/adducin_N_sf"/>
</dbReference>
<dbReference type="NCBIfam" id="NF009003">
    <property type="entry name" value="PRK12348.1"/>
    <property type="match status" value="1"/>
</dbReference>
<organism evidence="7">
    <name type="scientific">bioreactor metagenome</name>
    <dbReference type="NCBI Taxonomy" id="1076179"/>
    <lineage>
        <taxon>unclassified sequences</taxon>
        <taxon>metagenomes</taxon>
        <taxon>ecological metagenomes</taxon>
    </lineage>
</organism>
<comment type="cofactor">
    <cofactor evidence="1">
        <name>Zn(2+)</name>
        <dbReference type="ChEBI" id="CHEBI:29105"/>
    </cofactor>
</comment>
<dbReference type="GO" id="GO:0005829">
    <property type="term" value="C:cytosol"/>
    <property type="evidence" value="ECO:0007669"/>
    <property type="project" value="TreeGrafter"/>
</dbReference>
<dbReference type="SMART" id="SM01007">
    <property type="entry name" value="Aldolase_II"/>
    <property type="match status" value="1"/>
</dbReference>
<dbReference type="GO" id="GO:0008742">
    <property type="term" value="F:L-ribulose-phosphate 4-epimerase activity"/>
    <property type="evidence" value="ECO:0007669"/>
    <property type="project" value="UniProtKB-EC"/>
</dbReference>
<keyword evidence="3" id="KW-0862">Zinc</keyword>
<keyword evidence="2" id="KW-0479">Metal-binding</keyword>
<protein>
    <submittedName>
        <fullName evidence="7">L-ribulose-5-phosphate 4-epimerase UlaF</fullName>
        <ecNumber evidence="7">5.1.3.4</ecNumber>
    </submittedName>
</protein>
<dbReference type="GO" id="GO:0019323">
    <property type="term" value="P:pentose catabolic process"/>
    <property type="evidence" value="ECO:0007669"/>
    <property type="project" value="TreeGrafter"/>
</dbReference>
<gene>
    <name evidence="7" type="primary">ulaF_1</name>
    <name evidence="7" type="ORF">SDC9_34063</name>
</gene>
<dbReference type="SUPFAM" id="SSF53639">
    <property type="entry name" value="AraD/HMP-PK domain-like"/>
    <property type="match status" value="1"/>
</dbReference>
<keyword evidence="4 7" id="KW-0413">Isomerase</keyword>
<dbReference type="PANTHER" id="PTHR22789:SF8">
    <property type="entry name" value="L-RIBULOSE-5-PHOSPHATE 4-EPIMERASE SGBE"/>
    <property type="match status" value="1"/>
</dbReference>
<feature type="domain" description="Class II aldolase/adducin N-terminal" evidence="6">
    <location>
        <begin position="7"/>
        <end position="195"/>
    </location>
</feature>
<evidence type="ECO:0000256" key="4">
    <source>
        <dbReference type="ARBA" id="ARBA00023235"/>
    </source>
</evidence>
<dbReference type="EC" id="5.1.3.4" evidence="7"/>
<dbReference type="GO" id="GO:0016832">
    <property type="term" value="F:aldehyde-lyase activity"/>
    <property type="evidence" value="ECO:0007669"/>
    <property type="project" value="TreeGrafter"/>
</dbReference>
<dbReference type="InterPro" id="IPR050197">
    <property type="entry name" value="Aldolase_class_II_sugar_metab"/>
</dbReference>
<dbReference type="GO" id="GO:0046872">
    <property type="term" value="F:metal ion binding"/>
    <property type="evidence" value="ECO:0007669"/>
    <property type="project" value="UniProtKB-KW"/>
</dbReference>
<reference evidence="7" key="1">
    <citation type="submission" date="2019-08" db="EMBL/GenBank/DDBJ databases">
        <authorList>
            <person name="Kucharzyk K."/>
            <person name="Murdoch R.W."/>
            <person name="Higgins S."/>
            <person name="Loffler F."/>
        </authorList>
    </citation>
    <scope>NUCLEOTIDE SEQUENCE</scope>
</reference>
<name>A0A644V9P1_9ZZZZ</name>
<dbReference type="Pfam" id="PF00596">
    <property type="entry name" value="Aldolase_II"/>
    <property type="match status" value="1"/>
</dbReference>